<evidence type="ECO:0000256" key="3">
    <source>
        <dbReference type="ARBA" id="ARBA00022741"/>
    </source>
</evidence>
<dbReference type="GO" id="GO:0019303">
    <property type="term" value="P:D-ribose catabolic process"/>
    <property type="evidence" value="ECO:0007669"/>
    <property type="project" value="UniProtKB-UniRule"/>
</dbReference>
<feature type="binding site" evidence="9">
    <location>
        <position position="260"/>
    </location>
    <ligand>
        <name>K(+)</name>
        <dbReference type="ChEBI" id="CHEBI:29103"/>
    </ligand>
</feature>
<comment type="activity regulation">
    <text evidence="9">Activated by a monovalent cation that binds near, but not in, the active site. The most likely occupant of the site in vivo is potassium. Ion binding induces a conformational change that may alter substrate affinity.</text>
</comment>
<feature type="binding site" evidence="9">
    <location>
        <begin position="33"/>
        <end position="35"/>
    </location>
    <ligand>
        <name>substrate</name>
    </ligand>
</feature>
<dbReference type="InterPro" id="IPR002139">
    <property type="entry name" value="Ribo/fructo_kinase"/>
</dbReference>
<feature type="binding site" evidence="9">
    <location>
        <position position="299"/>
    </location>
    <ligand>
        <name>K(+)</name>
        <dbReference type="ChEBI" id="CHEBI:29103"/>
    </ligand>
</feature>
<keyword evidence="2 9" id="KW-0479">Metal-binding</keyword>
<comment type="subunit">
    <text evidence="9">Homodimer.</text>
</comment>
<keyword evidence="1 9" id="KW-0808">Transferase</keyword>
<comment type="catalytic activity">
    <reaction evidence="9">
        <text>D-ribose + ATP = D-ribose 5-phosphate + ADP + H(+)</text>
        <dbReference type="Rhea" id="RHEA:13697"/>
        <dbReference type="ChEBI" id="CHEBI:15378"/>
        <dbReference type="ChEBI" id="CHEBI:30616"/>
        <dbReference type="ChEBI" id="CHEBI:47013"/>
        <dbReference type="ChEBI" id="CHEBI:78346"/>
        <dbReference type="ChEBI" id="CHEBI:456216"/>
        <dbReference type="EC" id="2.7.1.15"/>
    </reaction>
</comment>
<comment type="cofactor">
    <cofactor evidence="9">
        <name>Mg(2+)</name>
        <dbReference type="ChEBI" id="CHEBI:18420"/>
    </cofactor>
    <text evidence="9">Requires a divalent cation, most likely magnesium in vivo, as an electrophilic catalyst to aid phosphoryl group transfer. It is the chelate of the metal and the nucleotide that is the actual substrate.</text>
</comment>
<comment type="function">
    <text evidence="9">Catalyzes the phosphorylation of ribose at O-5 in a reaction requiring ATP and magnesium. The resulting D-ribose-5-phosphate can then be used either for sythesis of nucleotides, histidine, and tryptophan, or as a component of the pentose phosphate pathway.</text>
</comment>
<dbReference type="PANTHER" id="PTHR10584:SF166">
    <property type="entry name" value="RIBOKINASE"/>
    <property type="match status" value="1"/>
</dbReference>
<proteinExistence type="inferred from homology"/>
<feature type="binding site" evidence="9">
    <location>
        <position position="266"/>
    </location>
    <ligand>
        <name>substrate</name>
    </ligand>
</feature>
<organism evidence="11 12">
    <name type="scientific">Bosea caraganae</name>
    <dbReference type="NCBI Taxonomy" id="2763117"/>
    <lineage>
        <taxon>Bacteria</taxon>
        <taxon>Pseudomonadati</taxon>
        <taxon>Pseudomonadota</taxon>
        <taxon>Alphaproteobacteria</taxon>
        <taxon>Hyphomicrobiales</taxon>
        <taxon>Boseaceae</taxon>
        <taxon>Bosea</taxon>
    </lineage>
</organism>
<dbReference type="SUPFAM" id="SSF53613">
    <property type="entry name" value="Ribokinase-like"/>
    <property type="match status" value="1"/>
</dbReference>
<evidence type="ECO:0000256" key="8">
    <source>
        <dbReference type="ARBA" id="ARBA00023277"/>
    </source>
</evidence>
<feature type="binding site" evidence="9">
    <location>
        <begin position="61"/>
        <end position="65"/>
    </location>
    <ligand>
        <name>substrate</name>
    </ligand>
</feature>
<keyword evidence="9" id="KW-0963">Cytoplasm</keyword>
<reference evidence="12" key="1">
    <citation type="submission" date="2018-07" db="EMBL/GenBank/DDBJ databases">
        <authorList>
            <person name="Safronova V.I."/>
            <person name="Chirak E.R."/>
            <person name="Sazanova A.L."/>
        </authorList>
    </citation>
    <scope>NUCLEOTIDE SEQUENCE [LARGE SCALE GENOMIC DNA]</scope>
    <source>
        <strain evidence="12">RCAM04685</strain>
    </source>
</reference>
<evidence type="ECO:0000256" key="2">
    <source>
        <dbReference type="ARBA" id="ARBA00022723"/>
    </source>
</evidence>
<dbReference type="EMBL" id="QQTP01000006">
    <property type="protein sequence ID" value="RDJ24789.1"/>
    <property type="molecule type" value="Genomic_DNA"/>
</dbReference>
<keyword evidence="3 9" id="KW-0547">Nucleotide-binding</keyword>
<dbReference type="UniPathway" id="UPA00916">
    <property type="reaction ID" value="UER00889"/>
</dbReference>
<evidence type="ECO:0000256" key="5">
    <source>
        <dbReference type="ARBA" id="ARBA00022840"/>
    </source>
</evidence>
<comment type="similarity">
    <text evidence="9">Belongs to the carbohydrate kinase PfkB family. Ribokinase subfamily.</text>
</comment>
<feature type="binding site" evidence="9">
    <location>
        <position position="204"/>
    </location>
    <ligand>
        <name>ATP</name>
        <dbReference type="ChEBI" id="CHEBI:30616"/>
    </ligand>
</feature>
<evidence type="ECO:0000256" key="1">
    <source>
        <dbReference type="ARBA" id="ARBA00022679"/>
    </source>
</evidence>
<dbReference type="HAMAP" id="MF_01987">
    <property type="entry name" value="Ribokinase"/>
    <property type="match status" value="1"/>
</dbReference>
<feature type="domain" description="Carbohydrate kinase PfkB" evidence="10">
    <location>
        <begin position="24"/>
        <end position="308"/>
    </location>
</feature>
<evidence type="ECO:0000313" key="12">
    <source>
        <dbReference type="Proteomes" id="UP000255207"/>
    </source>
</evidence>
<dbReference type="PRINTS" id="PR00990">
    <property type="entry name" value="RIBOKINASE"/>
</dbReference>
<keyword evidence="5 9" id="KW-0067">ATP-binding</keyword>
<protein>
    <recommendedName>
        <fullName evidence="9">Ribokinase</fullName>
        <shortName evidence="9">RK</shortName>
        <ecNumber evidence="9">2.7.1.15</ecNumber>
    </recommendedName>
</protein>
<dbReference type="AlphaFoldDB" id="A0A370L6B6"/>
<comment type="caution">
    <text evidence="11">The sequence shown here is derived from an EMBL/GenBank/DDBJ whole genome shotgun (WGS) entry which is preliminary data.</text>
</comment>
<keyword evidence="12" id="KW-1185">Reference proteome</keyword>
<dbReference type="Gene3D" id="3.40.1190.20">
    <property type="match status" value="1"/>
</dbReference>
<comment type="pathway">
    <text evidence="9">Carbohydrate metabolism; D-ribose degradation; D-ribose 5-phosphate from beta-D-ribopyranose: step 2/2.</text>
</comment>
<keyword evidence="8 9" id="KW-0119">Carbohydrate metabolism</keyword>
<dbReference type="EC" id="2.7.1.15" evidence="9"/>
<dbReference type="GO" id="GO:0005829">
    <property type="term" value="C:cytosol"/>
    <property type="evidence" value="ECO:0007669"/>
    <property type="project" value="TreeGrafter"/>
</dbReference>
<dbReference type="GO" id="GO:0046872">
    <property type="term" value="F:metal ion binding"/>
    <property type="evidence" value="ECO:0007669"/>
    <property type="project" value="UniProtKB-KW"/>
</dbReference>
<feature type="binding site" evidence="9">
    <location>
        <position position="301"/>
    </location>
    <ligand>
        <name>K(+)</name>
        <dbReference type="ChEBI" id="CHEBI:29103"/>
    </ligand>
</feature>
<feature type="binding site" evidence="9">
    <location>
        <position position="296"/>
    </location>
    <ligand>
        <name>K(+)</name>
        <dbReference type="ChEBI" id="CHEBI:29103"/>
    </ligand>
</feature>
<dbReference type="GO" id="GO:0004747">
    <property type="term" value="F:ribokinase activity"/>
    <property type="evidence" value="ECO:0007669"/>
    <property type="project" value="UniProtKB-UniRule"/>
</dbReference>
<evidence type="ECO:0000313" key="11">
    <source>
        <dbReference type="EMBL" id="RDJ24789.1"/>
    </source>
</evidence>
<feature type="binding site" evidence="9">
    <location>
        <position position="262"/>
    </location>
    <ligand>
        <name>K(+)</name>
        <dbReference type="ChEBI" id="CHEBI:29103"/>
    </ligand>
</feature>
<evidence type="ECO:0000259" key="10">
    <source>
        <dbReference type="Pfam" id="PF00294"/>
    </source>
</evidence>
<dbReference type="InterPro" id="IPR011611">
    <property type="entry name" value="PfkB_dom"/>
</dbReference>
<comment type="subcellular location">
    <subcellularLocation>
        <location evidence="9">Cytoplasm</location>
    </subcellularLocation>
</comment>
<feature type="binding site" evidence="9">
    <location>
        <position position="305"/>
    </location>
    <ligand>
        <name>K(+)</name>
        <dbReference type="ChEBI" id="CHEBI:29103"/>
    </ligand>
</feature>
<keyword evidence="7 9" id="KW-0630">Potassium</keyword>
<evidence type="ECO:0000256" key="9">
    <source>
        <dbReference type="HAMAP-Rule" id="MF_01987"/>
    </source>
</evidence>
<keyword evidence="4 9" id="KW-0418">Kinase</keyword>
<dbReference type="Pfam" id="PF00294">
    <property type="entry name" value="PfkB"/>
    <property type="match status" value="1"/>
</dbReference>
<evidence type="ECO:0000256" key="7">
    <source>
        <dbReference type="ARBA" id="ARBA00022958"/>
    </source>
</evidence>
<dbReference type="PANTHER" id="PTHR10584">
    <property type="entry name" value="SUGAR KINASE"/>
    <property type="match status" value="1"/>
</dbReference>
<keyword evidence="6 9" id="KW-0460">Magnesium</keyword>
<dbReference type="GO" id="GO:0005524">
    <property type="term" value="F:ATP binding"/>
    <property type="evidence" value="ECO:0007669"/>
    <property type="project" value="UniProtKB-UniRule"/>
</dbReference>
<sequence length="319" mass="32300">MVERGRPQARRPFHGRGQDGAGVKRVLVIGNATVDVILSVRHLPAPGETVLAETEFRCAGGKGLNQAVAAARLGVPTTLVAALGEDADGRFLREALRPEPVQTGWLASPHPTDISIISIAAGGENAIVSTAASARWFSAQAAVAAASSLGAGDILILQGNLTEATTRAALRTARAREATTILNTAPIAWDQRGIAAEADIVVANAGEAESLTGFVDEAAALSLIEAGAGAAIVTRGANDALLADLASLVHLPVATVDVVDTSGAGDVTVGTLAGALALGRSLPDALALALAAASLSVTRRGTTPSFPTVEEMRRLVARA</sequence>
<dbReference type="InterPro" id="IPR011877">
    <property type="entry name" value="Ribokinase"/>
</dbReference>
<evidence type="ECO:0000256" key="6">
    <source>
        <dbReference type="ARBA" id="ARBA00022842"/>
    </source>
</evidence>
<evidence type="ECO:0000256" key="4">
    <source>
        <dbReference type="ARBA" id="ARBA00022777"/>
    </source>
</evidence>
<dbReference type="InterPro" id="IPR029056">
    <property type="entry name" value="Ribokinase-like"/>
</dbReference>
<name>A0A370L6B6_9HYPH</name>
<comment type="caution">
    <text evidence="9">Lacks conserved residue(s) required for the propagation of feature annotation.</text>
</comment>
<dbReference type="Proteomes" id="UP000255207">
    <property type="component" value="Unassembled WGS sequence"/>
</dbReference>
<gene>
    <name evidence="9" type="primary">rbsK</name>
    <name evidence="11" type="ORF">DWE98_13645</name>
</gene>
<feature type="active site" description="Proton acceptor" evidence="9">
    <location>
        <position position="266"/>
    </location>
</feature>
<accession>A0A370L6B6</accession>
<feature type="binding site" evidence="9">
    <location>
        <begin position="265"/>
        <end position="266"/>
    </location>
    <ligand>
        <name>ATP</name>
        <dbReference type="ChEBI" id="CHEBI:30616"/>
    </ligand>
</feature>
<dbReference type="OrthoDB" id="9775849at2"/>